<dbReference type="Proteomes" id="UP001153328">
    <property type="component" value="Unassembled WGS sequence"/>
</dbReference>
<organism evidence="2 3">
    <name type="scientific">Actinacidiphila bryophytorum</name>
    <dbReference type="NCBI Taxonomy" id="1436133"/>
    <lineage>
        <taxon>Bacteria</taxon>
        <taxon>Bacillati</taxon>
        <taxon>Actinomycetota</taxon>
        <taxon>Actinomycetes</taxon>
        <taxon>Kitasatosporales</taxon>
        <taxon>Streptomycetaceae</taxon>
        <taxon>Actinacidiphila</taxon>
    </lineage>
</organism>
<evidence type="ECO:0000256" key="1">
    <source>
        <dbReference type="SAM" id="MobiDB-lite"/>
    </source>
</evidence>
<dbReference type="AlphaFoldDB" id="A0A9W4E4X0"/>
<feature type="compositionally biased region" description="Basic residues" evidence="1">
    <location>
        <begin position="75"/>
        <end position="91"/>
    </location>
</feature>
<protein>
    <submittedName>
        <fullName evidence="2">Uncharacterized protein</fullName>
    </submittedName>
</protein>
<evidence type="ECO:0000313" key="3">
    <source>
        <dbReference type="Proteomes" id="UP001153328"/>
    </source>
</evidence>
<name>A0A9W4E4X0_9ACTN</name>
<feature type="region of interest" description="Disordered" evidence="1">
    <location>
        <begin position="1"/>
        <end position="199"/>
    </location>
</feature>
<feature type="compositionally biased region" description="Basic and acidic residues" evidence="1">
    <location>
        <begin position="106"/>
        <end position="119"/>
    </location>
</feature>
<comment type="caution">
    <text evidence="2">The sequence shown here is derived from an EMBL/GenBank/DDBJ whole genome shotgun (WGS) entry which is preliminary data.</text>
</comment>
<feature type="compositionally biased region" description="Basic and acidic residues" evidence="1">
    <location>
        <begin position="42"/>
        <end position="74"/>
    </location>
</feature>
<feature type="compositionally biased region" description="Basic residues" evidence="1">
    <location>
        <begin position="149"/>
        <end position="158"/>
    </location>
</feature>
<accession>A0A9W4E4X0</accession>
<dbReference type="EMBL" id="CAJVAX010000002">
    <property type="protein sequence ID" value="CAG7612699.1"/>
    <property type="molecule type" value="Genomic_DNA"/>
</dbReference>
<reference evidence="2" key="1">
    <citation type="submission" date="2021-06" db="EMBL/GenBank/DDBJ databases">
        <authorList>
            <person name="Arsene-Ploetze F."/>
        </authorList>
    </citation>
    <scope>NUCLEOTIDE SEQUENCE</scope>
    <source>
        <strain evidence="2">SBRY1</strain>
    </source>
</reference>
<evidence type="ECO:0000313" key="2">
    <source>
        <dbReference type="EMBL" id="CAG7612699.1"/>
    </source>
</evidence>
<keyword evidence="3" id="KW-1185">Reference proteome</keyword>
<feature type="compositionally biased region" description="Basic residues" evidence="1">
    <location>
        <begin position="122"/>
        <end position="131"/>
    </location>
</feature>
<sequence length="199" mass="23482">MHERRALQRHHGVGHPRQRLLALRRQPPPLRQQRQRQGGLQRRTEHAERRRHDLVADLAHHPAEQRRYQGDQGRRLRTLRRRAQLHDHGRHPGAAVGLQRAGQPAVDRHLGRRADDRGRQVPGRRRNRQRRQGADLLLLGRRQPEVARQLRRNHRRGPVRAVPGRDGRRHRQRDADRAVVLQRGRQPEVELKRPQGSRS</sequence>
<gene>
    <name evidence="2" type="ORF">SBRY_100056</name>
</gene>
<proteinExistence type="predicted"/>
<feature type="compositionally biased region" description="Basic residues" evidence="1">
    <location>
        <begin position="7"/>
        <end position="18"/>
    </location>
</feature>
<feature type="compositionally biased region" description="Low complexity" evidence="1">
    <location>
        <begin position="19"/>
        <end position="41"/>
    </location>
</feature>